<organism evidence="2 3">
    <name type="scientific">Trichuris trichiura</name>
    <name type="common">Whipworm</name>
    <name type="synonym">Trichocephalus trichiurus</name>
    <dbReference type="NCBI Taxonomy" id="36087"/>
    <lineage>
        <taxon>Eukaryota</taxon>
        <taxon>Metazoa</taxon>
        <taxon>Ecdysozoa</taxon>
        <taxon>Nematoda</taxon>
        <taxon>Enoplea</taxon>
        <taxon>Dorylaimia</taxon>
        <taxon>Trichinellida</taxon>
        <taxon>Trichuridae</taxon>
        <taxon>Trichuris</taxon>
    </lineage>
</organism>
<comment type="similarity">
    <text evidence="1">Belongs to the NDRG family.</text>
</comment>
<sequence length="278" mass="30926">MEDLELGKLELSPAALLISAAESHKDYEEVKVDTSFGKVCVYVVGDQKKPAILTFHDLGLSANPCFQSFFHFSEMSAISDKFCVYHVNAPGQEEDAEPLAEKYTFSFILTYVYPTMDELGDIVIAIADHFKLKTFIGFGVGAGANVLCRLAVYMQIFLFAKKKSSDQSARFLEREGSVDCRMPFGGLNLTLSAMAGLSSNQLIVFRLCQERAKQFFHASSSRARVEKLLQAIGRTLKTTNVEVGKAFQSGWNVFADVPVRVCLLSSDEEVFFDARQKF</sequence>
<dbReference type="EMBL" id="HG806836">
    <property type="protein sequence ID" value="CDW60015.1"/>
    <property type="molecule type" value="Genomic_DNA"/>
</dbReference>
<dbReference type="STRING" id="36087.A0A077ZMU0"/>
<name>A0A077ZMU0_TRITR</name>
<dbReference type="InterPro" id="IPR029058">
    <property type="entry name" value="AB_hydrolase_fold"/>
</dbReference>
<evidence type="ECO:0000313" key="3">
    <source>
        <dbReference type="Proteomes" id="UP000030665"/>
    </source>
</evidence>
<dbReference type="InterPro" id="IPR004142">
    <property type="entry name" value="NDRG"/>
</dbReference>
<dbReference type="Proteomes" id="UP000030665">
    <property type="component" value="Unassembled WGS sequence"/>
</dbReference>
<reference evidence="2" key="1">
    <citation type="submission" date="2014-01" db="EMBL/GenBank/DDBJ databases">
        <authorList>
            <person name="Aslett M."/>
        </authorList>
    </citation>
    <scope>NUCLEOTIDE SEQUENCE</scope>
</reference>
<reference evidence="2" key="2">
    <citation type="submission" date="2014-03" db="EMBL/GenBank/DDBJ databases">
        <title>The whipworm genome and dual-species transcriptomics of an intimate host-pathogen interaction.</title>
        <authorList>
            <person name="Foth B.J."/>
            <person name="Tsai I.J."/>
            <person name="Reid A.J."/>
            <person name="Bancroft A.J."/>
            <person name="Nichol S."/>
            <person name="Tracey A."/>
            <person name="Holroyd N."/>
            <person name="Cotton J.A."/>
            <person name="Stanley E.J."/>
            <person name="Zarowiecki M."/>
            <person name="Liu J.Z."/>
            <person name="Huckvale T."/>
            <person name="Cooper P.J."/>
            <person name="Grencis R.K."/>
            <person name="Berriman M."/>
        </authorList>
    </citation>
    <scope>NUCLEOTIDE SEQUENCE [LARGE SCALE GENOMIC DNA]</scope>
</reference>
<protein>
    <submittedName>
        <fullName evidence="2">Ndr domain containing protein</fullName>
    </submittedName>
</protein>
<evidence type="ECO:0000256" key="1">
    <source>
        <dbReference type="ARBA" id="ARBA00005598"/>
    </source>
</evidence>
<accession>A0A077ZMU0</accession>
<dbReference type="SUPFAM" id="SSF53474">
    <property type="entry name" value="alpha/beta-Hydrolases"/>
    <property type="match status" value="1"/>
</dbReference>
<dbReference type="AlphaFoldDB" id="A0A077ZMU0"/>
<keyword evidence="3" id="KW-1185">Reference proteome</keyword>
<gene>
    <name evidence="2" type="ORF">TTRE_0000835801</name>
</gene>
<evidence type="ECO:0000313" key="2">
    <source>
        <dbReference type="EMBL" id="CDW60015.1"/>
    </source>
</evidence>
<dbReference type="Gene3D" id="3.40.50.1820">
    <property type="entry name" value="alpha/beta hydrolase"/>
    <property type="match status" value="1"/>
</dbReference>
<dbReference type="OrthoDB" id="741027at2759"/>
<dbReference type="PANTHER" id="PTHR11034">
    <property type="entry name" value="N-MYC DOWNSTREAM REGULATED"/>
    <property type="match status" value="1"/>
</dbReference>
<proteinExistence type="inferred from homology"/>
<dbReference type="Pfam" id="PF03096">
    <property type="entry name" value="Ndr"/>
    <property type="match status" value="1"/>
</dbReference>